<dbReference type="OrthoDB" id="10290939at2759"/>
<name>A0A1I7STB3_BURXY</name>
<dbReference type="EMBL" id="CAJFCV020000003">
    <property type="protein sequence ID" value="CAG9108595.1"/>
    <property type="molecule type" value="Genomic_DNA"/>
</dbReference>
<keyword evidence="4" id="KW-1185">Reference proteome</keyword>
<organism evidence="3 5">
    <name type="scientific">Bursaphelenchus xylophilus</name>
    <name type="common">Pinewood nematode worm</name>
    <name type="synonym">Aphelenchoides xylophilus</name>
    <dbReference type="NCBI Taxonomy" id="6326"/>
    <lineage>
        <taxon>Eukaryota</taxon>
        <taxon>Metazoa</taxon>
        <taxon>Ecdysozoa</taxon>
        <taxon>Nematoda</taxon>
        <taxon>Chromadorea</taxon>
        <taxon>Rhabditida</taxon>
        <taxon>Tylenchina</taxon>
        <taxon>Tylenchomorpha</taxon>
        <taxon>Aphelenchoidea</taxon>
        <taxon>Aphelenchoididae</taxon>
        <taxon>Bursaphelenchus</taxon>
    </lineage>
</organism>
<sequence>MSHYLQPLYAYPVRNVDIYPCLTTSRSYVPTFGSYRNLPSWHNPSCVNRMKFHRFRYNEQPLIHYFKKYNYINNITTDYRPRSQFQGMAEIKTRYHSYPEPYQPYATNYMF</sequence>
<dbReference type="WBParaSite" id="BXY_1628300.1">
    <property type="protein sequence ID" value="BXY_1628300.1"/>
    <property type="gene ID" value="BXY_1628300"/>
</dbReference>
<evidence type="ECO:0000313" key="3">
    <source>
        <dbReference type="Proteomes" id="UP000095284"/>
    </source>
</evidence>
<dbReference type="EMBL" id="CAJFDI010000003">
    <property type="protein sequence ID" value="CAD5221540.1"/>
    <property type="molecule type" value="Genomic_DNA"/>
</dbReference>
<reference evidence="2" key="2">
    <citation type="submission" date="2020-08" db="EMBL/GenBank/DDBJ databases">
        <authorList>
            <person name="Kikuchi T."/>
        </authorList>
    </citation>
    <scope>NUCLEOTIDE SEQUENCE</scope>
    <source>
        <strain evidence="1">Ka4C1</strain>
    </source>
</reference>
<evidence type="ECO:0000313" key="4">
    <source>
        <dbReference type="Proteomes" id="UP000659654"/>
    </source>
</evidence>
<dbReference type="Proteomes" id="UP000659654">
    <property type="component" value="Unassembled WGS sequence"/>
</dbReference>
<evidence type="ECO:0000313" key="1">
    <source>
        <dbReference type="EMBL" id="CAD5221540.1"/>
    </source>
</evidence>
<dbReference type="AlphaFoldDB" id="A0A1I7STB3"/>
<proteinExistence type="predicted"/>
<accession>A0A1I7STB3</accession>
<evidence type="ECO:0000313" key="5">
    <source>
        <dbReference type="WBParaSite" id="BXY_1628300.1"/>
    </source>
</evidence>
<reference evidence="5" key="1">
    <citation type="submission" date="2016-11" db="UniProtKB">
        <authorList>
            <consortium name="WormBaseParasite"/>
        </authorList>
    </citation>
    <scope>IDENTIFICATION</scope>
</reference>
<dbReference type="Proteomes" id="UP000095284">
    <property type="component" value="Unplaced"/>
</dbReference>
<evidence type="ECO:0000313" key="2">
    <source>
        <dbReference type="EMBL" id="CAG9108595.1"/>
    </source>
</evidence>
<dbReference type="Proteomes" id="UP000582659">
    <property type="component" value="Unassembled WGS sequence"/>
</dbReference>
<gene>
    <name evidence="1" type="ORF">BXYJ_LOCUS6729</name>
</gene>
<protein>
    <submittedName>
        <fullName evidence="1">(pine wood nematode) hypothetical protein</fullName>
    </submittedName>
</protein>